<keyword evidence="2" id="KW-0378">Hydrolase</keyword>
<dbReference type="OrthoDB" id="120315at2"/>
<reference evidence="2 3" key="1">
    <citation type="submission" date="2016-11" db="EMBL/GenBank/DDBJ databases">
        <authorList>
            <person name="Jaros S."/>
            <person name="Januszkiewicz K."/>
            <person name="Wedrychowicz H."/>
        </authorList>
    </citation>
    <scope>NUCLEOTIDE SEQUENCE [LARGE SCALE GENOMIC DNA]</scope>
    <source>
        <strain evidence="2 3">CGMCC 1.12145</strain>
    </source>
</reference>
<gene>
    <name evidence="2" type="ORF">SAMN02927921_02289</name>
</gene>
<sequence>MEGENKYCEHLTGDEFSTTRTKVCEECVKTGGTWNHLRLCQTCGTVLCCNASQNQHAQKHFEATGHPVVTSILPEPWSKFAWCYVDKIKKPLKQYK</sequence>
<dbReference type="GO" id="GO:0016787">
    <property type="term" value="F:hydrolase activity"/>
    <property type="evidence" value="ECO:0007669"/>
    <property type="project" value="UniProtKB-KW"/>
</dbReference>
<dbReference type="SMART" id="SM00290">
    <property type="entry name" value="ZnF_UBP"/>
    <property type="match status" value="1"/>
</dbReference>
<dbReference type="Gene3D" id="3.30.40.10">
    <property type="entry name" value="Zinc/RING finger domain, C3HC4 (zinc finger)"/>
    <property type="match status" value="1"/>
</dbReference>
<dbReference type="GO" id="GO:0008270">
    <property type="term" value="F:zinc ion binding"/>
    <property type="evidence" value="ECO:0007669"/>
    <property type="project" value="InterPro"/>
</dbReference>
<organism evidence="2 3">
    <name type="scientific">Sinomicrobium oceani</name>
    <dbReference type="NCBI Taxonomy" id="1150368"/>
    <lineage>
        <taxon>Bacteria</taxon>
        <taxon>Pseudomonadati</taxon>
        <taxon>Bacteroidota</taxon>
        <taxon>Flavobacteriia</taxon>
        <taxon>Flavobacteriales</taxon>
        <taxon>Flavobacteriaceae</taxon>
        <taxon>Sinomicrobium</taxon>
    </lineage>
</organism>
<keyword evidence="3" id="KW-1185">Reference proteome</keyword>
<dbReference type="STRING" id="1150368.SAMN02927921_02289"/>
<dbReference type="InterPro" id="IPR013083">
    <property type="entry name" value="Znf_RING/FYVE/PHD"/>
</dbReference>
<dbReference type="InterPro" id="IPR001607">
    <property type="entry name" value="Znf_UBP"/>
</dbReference>
<dbReference type="Proteomes" id="UP000182248">
    <property type="component" value="Unassembled WGS sequence"/>
</dbReference>
<protein>
    <submittedName>
        <fullName evidence="2">Ubiquitin-hydrolase Zn-finger-containing protein</fullName>
    </submittedName>
</protein>
<evidence type="ECO:0000313" key="2">
    <source>
        <dbReference type="EMBL" id="SFW55115.1"/>
    </source>
</evidence>
<evidence type="ECO:0000259" key="1">
    <source>
        <dbReference type="PROSITE" id="PS50271"/>
    </source>
</evidence>
<dbReference type="SUPFAM" id="SSF57850">
    <property type="entry name" value="RING/U-box"/>
    <property type="match status" value="1"/>
</dbReference>
<dbReference type="AlphaFoldDB" id="A0A1K1Q602"/>
<dbReference type="Pfam" id="PF02148">
    <property type="entry name" value="zf-UBP"/>
    <property type="match status" value="1"/>
</dbReference>
<feature type="domain" description="UBP-type" evidence="1">
    <location>
        <begin position="6"/>
        <end position="96"/>
    </location>
</feature>
<evidence type="ECO:0000313" key="3">
    <source>
        <dbReference type="Proteomes" id="UP000182248"/>
    </source>
</evidence>
<name>A0A1K1Q602_9FLAO</name>
<dbReference type="EMBL" id="FPJE01000011">
    <property type="protein sequence ID" value="SFW55115.1"/>
    <property type="molecule type" value="Genomic_DNA"/>
</dbReference>
<dbReference type="RefSeq" id="WP_072317496.1">
    <property type="nucleotide sequence ID" value="NZ_FPJE01000011.1"/>
</dbReference>
<accession>A0A1K1Q602</accession>
<dbReference type="PROSITE" id="PS50271">
    <property type="entry name" value="ZF_UBP"/>
    <property type="match status" value="1"/>
</dbReference>
<proteinExistence type="predicted"/>